<dbReference type="Proteomes" id="UP001370490">
    <property type="component" value="Unassembled WGS sequence"/>
</dbReference>
<keyword evidence="3" id="KW-0963">Cytoplasm</keyword>
<dbReference type="GO" id="GO:0005737">
    <property type="term" value="C:cytoplasm"/>
    <property type="evidence" value="ECO:0007669"/>
    <property type="project" value="UniProtKB-SubCell"/>
</dbReference>
<comment type="subcellular location">
    <subcellularLocation>
        <location evidence="2">Cytoplasm</location>
    </subcellularLocation>
    <subcellularLocation>
        <location evidence="1">Nucleus</location>
    </subcellularLocation>
</comment>
<reference evidence="5 6" key="1">
    <citation type="submission" date="2023-12" db="EMBL/GenBank/DDBJ databases">
        <title>A high-quality genome assembly for Dillenia turbinata (Dilleniales).</title>
        <authorList>
            <person name="Chanderbali A."/>
        </authorList>
    </citation>
    <scope>NUCLEOTIDE SEQUENCE [LARGE SCALE GENOMIC DNA]</scope>
    <source>
        <strain evidence="5">LSX21</strain>
        <tissue evidence="5">Leaf</tissue>
    </source>
</reference>
<keyword evidence="4" id="KW-0539">Nucleus</keyword>
<evidence type="ECO:0000256" key="4">
    <source>
        <dbReference type="ARBA" id="ARBA00023242"/>
    </source>
</evidence>
<name>A0AAN8YZ17_9MAGN</name>
<evidence type="ECO:0000256" key="1">
    <source>
        <dbReference type="ARBA" id="ARBA00004123"/>
    </source>
</evidence>
<evidence type="ECO:0000256" key="3">
    <source>
        <dbReference type="ARBA" id="ARBA00022490"/>
    </source>
</evidence>
<evidence type="ECO:0000313" key="5">
    <source>
        <dbReference type="EMBL" id="KAK6914733.1"/>
    </source>
</evidence>
<feature type="non-terminal residue" evidence="5">
    <location>
        <position position="1"/>
    </location>
</feature>
<evidence type="ECO:0000313" key="6">
    <source>
        <dbReference type="Proteomes" id="UP001370490"/>
    </source>
</evidence>
<sequence length="337" mass="38141">LEEDFGHFALEFSEKVIVRNKDPDSYNANIADCAVVEELWNVLCYEWKALDFAALKRSSVGKGLSKDEKAQKLALRHWLEAIDPRRCYGHNLHMYYNVWFTSESTQPFFYWLDVGDGKKVNLEKCPRSVLQHQCVMYLTPVLYAGQKKKGLFQHSSFLSGGATTAAGRLVAHNGILEAIWPYSGHYRPTEENFMGFINFLEEHHVDLTNVKRCAIDDDVPSHKTGYDELSTDSMSSPHDEISSPRIAHIDEPVRGKGNCTISPEKNNLDTIKIDMEVPKTKLQNRPSSKWTAAGAGPRISCVREHPRRLQCQTLEQVNLSPRSMPAPFTSCGPNIPF</sequence>
<comment type="caution">
    <text evidence="5">The sequence shown here is derived from an EMBL/GenBank/DDBJ whole genome shotgun (WGS) entry which is preliminary data.</text>
</comment>
<dbReference type="PANTHER" id="PTHR31250">
    <property type="entry name" value="IQ DOMAIN-CONTAINING PROTEIN IQM3"/>
    <property type="match status" value="1"/>
</dbReference>
<dbReference type="PANTHER" id="PTHR31250:SF27">
    <property type="entry name" value="IQ DOMAIN-CONTAINING PROTEIN IQM5"/>
    <property type="match status" value="1"/>
</dbReference>
<proteinExistence type="predicted"/>
<dbReference type="GO" id="GO:0005634">
    <property type="term" value="C:nucleus"/>
    <property type="evidence" value="ECO:0007669"/>
    <property type="project" value="UniProtKB-SubCell"/>
</dbReference>
<evidence type="ECO:0008006" key="7">
    <source>
        <dbReference type="Google" id="ProtNLM"/>
    </source>
</evidence>
<dbReference type="EMBL" id="JBAMMX010000025">
    <property type="protein sequence ID" value="KAK6914733.1"/>
    <property type="molecule type" value="Genomic_DNA"/>
</dbReference>
<keyword evidence="6" id="KW-1185">Reference proteome</keyword>
<gene>
    <name evidence="5" type="ORF">RJ641_019850</name>
</gene>
<organism evidence="5 6">
    <name type="scientific">Dillenia turbinata</name>
    <dbReference type="NCBI Taxonomy" id="194707"/>
    <lineage>
        <taxon>Eukaryota</taxon>
        <taxon>Viridiplantae</taxon>
        <taxon>Streptophyta</taxon>
        <taxon>Embryophyta</taxon>
        <taxon>Tracheophyta</taxon>
        <taxon>Spermatophyta</taxon>
        <taxon>Magnoliopsida</taxon>
        <taxon>eudicotyledons</taxon>
        <taxon>Gunneridae</taxon>
        <taxon>Pentapetalae</taxon>
        <taxon>Dilleniales</taxon>
        <taxon>Dilleniaceae</taxon>
        <taxon>Dillenia</taxon>
    </lineage>
</organism>
<accession>A0AAN8YZ17</accession>
<dbReference type="InterPro" id="IPR044159">
    <property type="entry name" value="IQM"/>
</dbReference>
<dbReference type="AlphaFoldDB" id="A0AAN8YZ17"/>
<evidence type="ECO:0000256" key="2">
    <source>
        <dbReference type="ARBA" id="ARBA00004496"/>
    </source>
</evidence>
<protein>
    <recommendedName>
        <fullName evidence="7">Calmodulin-binding protein</fullName>
    </recommendedName>
</protein>